<evidence type="ECO:0000313" key="2">
    <source>
        <dbReference type="Proteomes" id="UP000004416"/>
    </source>
</evidence>
<accession>G9XRV9</accession>
<reference evidence="1 2" key="1">
    <citation type="submission" date="2011-08" db="EMBL/GenBank/DDBJ databases">
        <authorList>
            <person name="Weinstock G."/>
            <person name="Sodergren E."/>
            <person name="Clifton S."/>
            <person name="Fulton L."/>
            <person name="Fulton B."/>
            <person name="Courtney L."/>
            <person name="Fronick C."/>
            <person name="Harrison M."/>
            <person name="Strong C."/>
            <person name="Farmer C."/>
            <person name="Delahaunty K."/>
            <person name="Markovic C."/>
            <person name="Hall O."/>
            <person name="Minx P."/>
            <person name="Tomlinson C."/>
            <person name="Mitreva M."/>
            <person name="Hou S."/>
            <person name="Chen J."/>
            <person name="Wollam A."/>
            <person name="Pepin K.H."/>
            <person name="Johnson M."/>
            <person name="Bhonagiri V."/>
            <person name="Zhang X."/>
            <person name="Suruliraj S."/>
            <person name="Warren W."/>
            <person name="Chinwalla A."/>
            <person name="Mardis E.R."/>
            <person name="Wilson R.K."/>
        </authorList>
    </citation>
    <scope>NUCLEOTIDE SEQUENCE [LARGE SCALE GENOMIC DNA]</scope>
    <source>
        <strain evidence="1 2">DP7</strain>
    </source>
</reference>
<sequence>MRFPKQVNDGLTCIRRYKNSNNTSLKNHIYSNLYLRKEPQNVYA</sequence>
<dbReference type="EMBL" id="AFZX01000095">
    <property type="protein sequence ID" value="EHL05599.1"/>
    <property type="molecule type" value="Genomic_DNA"/>
</dbReference>
<gene>
    <name evidence="1" type="ORF">HMPREF0322_03707</name>
</gene>
<protein>
    <submittedName>
        <fullName evidence="1">Uncharacterized protein</fullName>
    </submittedName>
</protein>
<evidence type="ECO:0000313" key="1">
    <source>
        <dbReference type="EMBL" id="EHL05599.1"/>
    </source>
</evidence>
<organism evidence="1 2">
    <name type="scientific">Desulfitobacterium hafniense DP7</name>
    <dbReference type="NCBI Taxonomy" id="537010"/>
    <lineage>
        <taxon>Bacteria</taxon>
        <taxon>Bacillati</taxon>
        <taxon>Bacillota</taxon>
        <taxon>Clostridia</taxon>
        <taxon>Eubacteriales</taxon>
        <taxon>Desulfitobacteriaceae</taxon>
        <taxon>Desulfitobacterium</taxon>
    </lineage>
</organism>
<comment type="caution">
    <text evidence="1">The sequence shown here is derived from an EMBL/GenBank/DDBJ whole genome shotgun (WGS) entry which is preliminary data.</text>
</comment>
<name>G9XRV9_DESHA</name>
<dbReference type="AlphaFoldDB" id="G9XRV9"/>
<dbReference type="Proteomes" id="UP000004416">
    <property type="component" value="Unassembled WGS sequence"/>
</dbReference>
<proteinExistence type="predicted"/>
<dbReference type="HOGENOM" id="CLU_3215326_0_0_9"/>